<keyword evidence="1" id="KW-0880">Kelch repeat</keyword>
<dbReference type="SUPFAM" id="SSF49599">
    <property type="entry name" value="TRAF domain-like"/>
    <property type="match status" value="1"/>
</dbReference>
<dbReference type="Gene3D" id="3.30.40.10">
    <property type="entry name" value="Zinc/RING finger domain, C3HC4 (zinc finger)"/>
    <property type="match status" value="2"/>
</dbReference>
<keyword evidence="6" id="KW-0436">Ligase</keyword>
<keyword evidence="2" id="KW-0479">Metal-binding</keyword>
<dbReference type="Pfam" id="PF00097">
    <property type="entry name" value="zf-C3HC4"/>
    <property type="match status" value="1"/>
</dbReference>
<evidence type="ECO:0000256" key="2">
    <source>
        <dbReference type="ARBA" id="ARBA00022723"/>
    </source>
</evidence>
<dbReference type="AlphaFoldDB" id="A0A6S7JGW2"/>
<dbReference type="SUPFAM" id="SSF117281">
    <property type="entry name" value="Kelch motif"/>
    <property type="match status" value="2"/>
</dbReference>
<dbReference type="InterPro" id="IPR001841">
    <property type="entry name" value="Znf_RING"/>
</dbReference>
<dbReference type="Gene3D" id="2.120.10.80">
    <property type="entry name" value="Kelch-type beta propeller"/>
    <property type="match status" value="2"/>
</dbReference>
<keyword evidence="4" id="KW-0863">Zinc-finger</keyword>
<dbReference type="EMBL" id="CACRXK020008939">
    <property type="protein sequence ID" value="CAB4016021.1"/>
    <property type="molecule type" value="Genomic_DNA"/>
</dbReference>
<dbReference type="SMART" id="SM00612">
    <property type="entry name" value="Kelch"/>
    <property type="match status" value="5"/>
</dbReference>
<dbReference type="InterPro" id="IPR006652">
    <property type="entry name" value="Kelch_1"/>
</dbReference>
<organism evidence="6 7">
    <name type="scientific">Paramuricea clavata</name>
    <name type="common">Red gorgonian</name>
    <name type="synonym">Violescent sea-whip</name>
    <dbReference type="NCBI Taxonomy" id="317549"/>
    <lineage>
        <taxon>Eukaryota</taxon>
        <taxon>Metazoa</taxon>
        <taxon>Cnidaria</taxon>
        <taxon>Anthozoa</taxon>
        <taxon>Octocorallia</taxon>
        <taxon>Malacalcyonacea</taxon>
        <taxon>Plexauridae</taxon>
        <taxon>Paramuricea</taxon>
    </lineage>
</organism>
<dbReference type="SUPFAM" id="SSF57850">
    <property type="entry name" value="RING/U-box"/>
    <property type="match status" value="1"/>
</dbReference>
<evidence type="ECO:0000313" key="6">
    <source>
        <dbReference type="EMBL" id="CAB4016021.1"/>
    </source>
</evidence>
<dbReference type="GO" id="GO:0016874">
    <property type="term" value="F:ligase activity"/>
    <property type="evidence" value="ECO:0007669"/>
    <property type="project" value="UniProtKB-KW"/>
</dbReference>
<dbReference type="Proteomes" id="UP001152795">
    <property type="component" value="Unassembled WGS sequence"/>
</dbReference>
<keyword evidence="7" id="KW-1185">Reference proteome</keyword>
<reference evidence="6" key="1">
    <citation type="submission" date="2020-04" db="EMBL/GenBank/DDBJ databases">
        <authorList>
            <person name="Alioto T."/>
            <person name="Alioto T."/>
            <person name="Gomez Garrido J."/>
        </authorList>
    </citation>
    <scope>NUCLEOTIDE SEQUENCE</scope>
    <source>
        <strain evidence="6">A484AB</strain>
    </source>
</reference>
<dbReference type="PROSITE" id="PS50145">
    <property type="entry name" value="ZF_TRAF"/>
    <property type="match status" value="1"/>
</dbReference>
<dbReference type="InterPro" id="IPR015915">
    <property type="entry name" value="Kelch-typ_b-propeller"/>
</dbReference>
<dbReference type="Pfam" id="PF24681">
    <property type="entry name" value="Kelch_KLHDC2_KLHL20_DRC7"/>
    <property type="match status" value="2"/>
</dbReference>
<evidence type="ECO:0000256" key="4">
    <source>
        <dbReference type="ARBA" id="ARBA00022771"/>
    </source>
</evidence>
<proteinExistence type="predicted"/>
<dbReference type="InterPro" id="IPR013083">
    <property type="entry name" value="Znf_RING/FYVE/PHD"/>
</dbReference>
<gene>
    <name evidence="6" type="ORF">PACLA_8A014342</name>
</gene>
<protein>
    <submittedName>
        <fullName evidence="6">E3 ubiquitin- ligase NRDP1</fullName>
    </submittedName>
</protein>
<dbReference type="OrthoDB" id="9049620at2759"/>
<sequence>MATYLYGFEEDRFQQAVSQYLKCVICRNVLRDPVTCRDHQHLFCRACITTHLANFERCPSCNEELNVETLSDAPRVVTNVLSELKIRCDFYKRGCIKFVELGDLEKHCKECEFGPAICLNQGCFIDVNRRDLMYHERTVCERRRIECHNCVELRQEMGTMKQTLTGMNEKLDMAAGNEEMKCDLKEMAKQLERISMQLQHGGGMNTKSKVIVAGGLNDDGGDKALQSVEMFDLSKQAWTLLQPMNKCRVTASAVVYNNQMIVSGGFDNEDDVLNSLEALENLDEVSPLSTWEDIPAELPQNLFGHQSVVFNDNLIVVGGGDNERHFDNISEVSLVPPYTSKLLASMTKKTAAHGMECFDDKLVIVGGGNINTSTNVDNNVVMYDVSKNQCEVLAPLPYPVKIMATVRWHDNVIVLGGMENDDEALNRVSIYNVKTQKSHMLPPMLYKRKDCTAVVVGSMIIVMGGLDENNHVLKSVESFNFSRYTWEELPSMHEARAFATSVAC</sequence>
<evidence type="ECO:0000256" key="3">
    <source>
        <dbReference type="ARBA" id="ARBA00022737"/>
    </source>
</evidence>
<keyword evidence="5" id="KW-0862">Zinc</keyword>
<dbReference type="PANTHER" id="PTHR45632">
    <property type="entry name" value="LD33804P"/>
    <property type="match status" value="1"/>
</dbReference>
<dbReference type="GO" id="GO:0008270">
    <property type="term" value="F:zinc ion binding"/>
    <property type="evidence" value="ECO:0007669"/>
    <property type="project" value="UniProtKB-KW"/>
</dbReference>
<dbReference type="PROSITE" id="PS50089">
    <property type="entry name" value="ZF_RING_2"/>
    <property type="match status" value="1"/>
</dbReference>
<name>A0A6S7JGW2_PARCT</name>
<dbReference type="InterPro" id="IPR018957">
    <property type="entry name" value="Znf_C3HC4_RING-type"/>
</dbReference>
<evidence type="ECO:0000313" key="7">
    <source>
        <dbReference type="Proteomes" id="UP001152795"/>
    </source>
</evidence>
<evidence type="ECO:0000256" key="5">
    <source>
        <dbReference type="ARBA" id="ARBA00022833"/>
    </source>
</evidence>
<accession>A0A6S7JGW2</accession>
<dbReference type="PANTHER" id="PTHR45632:SF3">
    <property type="entry name" value="KELCH-LIKE PROTEIN 32"/>
    <property type="match status" value="1"/>
</dbReference>
<comment type="caution">
    <text evidence="6">The sequence shown here is derived from an EMBL/GenBank/DDBJ whole genome shotgun (WGS) entry which is preliminary data.</text>
</comment>
<keyword evidence="3" id="KW-0677">Repeat</keyword>
<evidence type="ECO:0000256" key="1">
    <source>
        <dbReference type="ARBA" id="ARBA00022441"/>
    </source>
</evidence>
<dbReference type="InterPro" id="IPR001293">
    <property type="entry name" value="Znf_TRAF"/>
</dbReference>